<evidence type="ECO:0000313" key="2">
    <source>
        <dbReference type="EMBL" id="NIH55889.1"/>
    </source>
</evidence>
<feature type="domain" description="Restriction endonuclease type II-like" evidence="1">
    <location>
        <begin position="192"/>
        <end position="274"/>
    </location>
</feature>
<dbReference type="InterPro" id="IPR011335">
    <property type="entry name" value="Restrct_endonuc-II-like"/>
</dbReference>
<name>A0ABX0SDD0_9ACTN</name>
<dbReference type="Gene3D" id="3.40.960.10">
    <property type="entry name" value="VSR Endonuclease"/>
    <property type="match status" value="1"/>
</dbReference>
<dbReference type="Pfam" id="PF18741">
    <property type="entry name" value="MTES_1575"/>
    <property type="match status" value="1"/>
</dbReference>
<reference evidence="2 3" key="1">
    <citation type="submission" date="2020-02" db="EMBL/GenBank/DDBJ databases">
        <title>Sequencing the genomes of 1000 actinobacteria strains.</title>
        <authorList>
            <person name="Klenk H.-P."/>
        </authorList>
    </citation>
    <scope>NUCLEOTIDE SEQUENCE [LARGE SCALE GENOMIC DNA]</scope>
    <source>
        <strain evidence="2 3">DSM 19609</strain>
    </source>
</reference>
<dbReference type="Proteomes" id="UP000749311">
    <property type="component" value="Unassembled WGS sequence"/>
</dbReference>
<dbReference type="GO" id="GO:0004519">
    <property type="term" value="F:endonuclease activity"/>
    <property type="evidence" value="ECO:0007669"/>
    <property type="project" value="UniProtKB-KW"/>
</dbReference>
<dbReference type="SUPFAM" id="SSF52980">
    <property type="entry name" value="Restriction endonuclease-like"/>
    <property type="match status" value="1"/>
</dbReference>
<dbReference type="InterPro" id="IPR049468">
    <property type="entry name" value="Restrct_endonuc-II-like_dom"/>
</dbReference>
<gene>
    <name evidence="2" type="ORF">FB473_000534</name>
</gene>
<comment type="caution">
    <text evidence="2">The sequence shown here is derived from an EMBL/GenBank/DDBJ whole genome shotgun (WGS) entry which is preliminary data.</text>
</comment>
<sequence>MDEELWHRLREEGVLVRRKAGRLRASLDHAASAGLLKSVLPGVMVAAETDITWQVRALAACAYADDAVITGEAAAALGYWHRCMVHEVTAFHRNAVGSGNAVRWHRRAVPPEWIVRRGTLRFAHPAYAAVDLAGSGASSAIDEALRSGCQLTQLWEAFAAMPGRRGNSERRALLLDSRDEPWSEAERLAHRILRRANLEGWQTNVRVGDYFLDIAWKRKRVCLEVDGFEYHGGRAGFEADRLRDQVLASLGWVVVRVTWAQLQSDPEGFLRRLRGVLRKRRRPMAA</sequence>
<dbReference type="EMBL" id="JAAMOZ010000001">
    <property type="protein sequence ID" value="NIH55889.1"/>
    <property type="molecule type" value="Genomic_DNA"/>
</dbReference>
<keyword evidence="2" id="KW-0378">Hydrolase</keyword>
<protein>
    <submittedName>
        <fullName evidence="2">Very-short-patch-repair endonuclease</fullName>
    </submittedName>
</protein>
<keyword evidence="2" id="KW-0255">Endonuclease</keyword>
<evidence type="ECO:0000313" key="3">
    <source>
        <dbReference type="Proteomes" id="UP000749311"/>
    </source>
</evidence>
<evidence type="ECO:0000259" key="1">
    <source>
        <dbReference type="Pfam" id="PF18741"/>
    </source>
</evidence>
<organism evidence="2 3">
    <name type="scientific">Brooklawnia cerclae</name>
    <dbReference type="NCBI Taxonomy" id="349934"/>
    <lineage>
        <taxon>Bacteria</taxon>
        <taxon>Bacillati</taxon>
        <taxon>Actinomycetota</taxon>
        <taxon>Actinomycetes</taxon>
        <taxon>Propionibacteriales</taxon>
        <taxon>Propionibacteriaceae</taxon>
        <taxon>Brooklawnia</taxon>
    </lineage>
</organism>
<dbReference type="RefSeq" id="WP_167164593.1">
    <property type="nucleotide sequence ID" value="NZ_JAAMOZ010000001.1"/>
</dbReference>
<accession>A0ABX0SDD0</accession>
<keyword evidence="3" id="KW-1185">Reference proteome</keyword>
<keyword evidence="2" id="KW-0540">Nuclease</keyword>
<proteinExistence type="predicted"/>